<dbReference type="Proteomes" id="UP000715781">
    <property type="component" value="Unassembled WGS sequence"/>
</dbReference>
<evidence type="ECO:0000313" key="2">
    <source>
        <dbReference type="EMBL" id="MBW4565808.1"/>
    </source>
</evidence>
<evidence type="ECO:0000256" key="1">
    <source>
        <dbReference type="SAM" id="MobiDB-lite"/>
    </source>
</evidence>
<dbReference type="Gene3D" id="1.10.1220.10">
    <property type="entry name" value="Met repressor-like"/>
    <property type="match status" value="1"/>
</dbReference>
<reference evidence="2" key="2">
    <citation type="journal article" date="2022" name="Microbiol. Resour. Announc.">
        <title>Metagenome Sequencing to Explore Phylogenomics of Terrestrial Cyanobacteria.</title>
        <authorList>
            <person name="Ward R.D."/>
            <person name="Stajich J.E."/>
            <person name="Johansen J.R."/>
            <person name="Huntemann M."/>
            <person name="Clum A."/>
            <person name="Foster B."/>
            <person name="Foster B."/>
            <person name="Roux S."/>
            <person name="Palaniappan K."/>
            <person name="Varghese N."/>
            <person name="Mukherjee S."/>
            <person name="Reddy T.B.K."/>
            <person name="Daum C."/>
            <person name="Copeland A."/>
            <person name="Chen I.A."/>
            <person name="Ivanova N.N."/>
            <person name="Kyrpides N.C."/>
            <person name="Shapiro N."/>
            <person name="Eloe-Fadrosh E.A."/>
            <person name="Pietrasiak N."/>
        </authorList>
    </citation>
    <scope>NUCLEOTIDE SEQUENCE</scope>
    <source>
        <strain evidence="2">JT2-VF2</strain>
    </source>
</reference>
<dbReference type="EMBL" id="JAHHHN010000048">
    <property type="protein sequence ID" value="MBW4565808.1"/>
    <property type="molecule type" value="Genomic_DNA"/>
</dbReference>
<dbReference type="InterPro" id="IPR013321">
    <property type="entry name" value="Arc_rbn_hlx_hlx"/>
</dbReference>
<dbReference type="AlphaFoldDB" id="A0A951Q5C1"/>
<proteinExistence type="predicted"/>
<feature type="compositionally biased region" description="Polar residues" evidence="1">
    <location>
        <begin position="1"/>
        <end position="11"/>
    </location>
</feature>
<organism evidence="2 3">
    <name type="scientific">Mojavia pulchra JT2-VF2</name>
    <dbReference type="NCBI Taxonomy" id="287848"/>
    <lineage>
        <taxon>Bacteria</taxon>
        <taxon>Bacillati</taxon>
        <taxon>Cyanobacteriota</taxon>
        <taxon>Cyanophyceae</taxon>
        <taxon>Nostocales</taxon>
        <taxon>Nostocaceae</taxon>
    </lineage>
</organism>
<reference evidence="2" key="1">
    <citation type="submission" date="2021-05" db="EMBL/GenBank/DDBJ databases">
        <authorList>
            <person name="Pietrasiak N."/>
            <person name="Ward R."/>
            <person name="Stajich J.E."/>
            <person name="Kurbessoian T."/>
        </authorList>
    </citation>
    <scope>NUCLEOTIDE SEQUENCE</scope>
    <source>
        <strain evidence="2">JT2-VF2</strain>
    </source>
</reference>
<sequence length="77" mass="8638">MFSEQIENSDVATRRDDPNFSQVSGYIPKEKALNFKIACTALQITQSDALDEAISLWLENHEQPSSTPRREKGKGTP</sequence>
<name>A0A951Q5C1_9NOST</name>
<evidence type="ECO:0000313" key="3">
    <source>
        <dbReference type="Proteomes" id="UP000715781"/>
    </source>
</evidence>
<dbReference type="GO" id="GO:0006355">
    <property type="term" value="P:regulation of DNA-templated transcription"/>
    <property type="evidence" value="ECO:0007669"/>
    <property type="project" value="InterPro"/>
</dbReference>
<gene>
    <name evidence="2" type="ORF">KME32_32940</name>
</gene>
<feature type="region of interest" description="Disordered" evidence="1">
    <location>
        <begin position="1"/>
        <end position="22"/>
    </location>
</feature>
<comment type="caution">
    <text evidence="2">The sequence shown here is derived from an EMBL/GenBank/DDBJ whole genome shotgun (WGS) entry which is preliminary data.</text>
</comment>
<protein>
    <submittedName>
        <fullName evidence="2">Uncharacterized protein</fullName>
    </submittedName>
</protein>
<accession>A0A951Q5C1</accession>